<protein>
    <submittedName>
        <fullName evidence="1">Uncharacterized protein</fullName>
    </submittedName>
</protein>
<evidence type="ECO:0000313" key="1">
    <source>
        <dbReference type="EMBL" id="MDP9765426.1"/>
    </source>
</evidence>
<proteinExistence type="predicted"/>
<gene>
    <name evidence="1" type="ORF">QO006_002877</name>
</gene>
<sequence>MALGSPDLPAQRSLSPDVQAAINDTFEVFSTLTPRDLDASWQAFWHPAEQAAVDNQSLRQLPEELMGFVLANVVCLYGGKNDLKYFLPRLLEVAVQRPAREGVTEVLSRAYQAGLWCWPEAELTSVRRFLLAWWRQVLNEPVSFDTFPVDDALCAAAFAFNDLSVLLYEWGREGGLNATLHVMNTARLHLSEEGEGLHLALHPYWDQRPVQAEQFRAWLLSPAVLERLGNAAARVNEEPAHELLGATTAQLSQLVAR</sequence>
<organism evidence="1 2">
    <name type="scientific">Deinococcus enclensis</name>
    <dbReference type="NCBI Taxonomy" id="1049582"/>
    <lineage>
        <taxon>Bacteria</taxon>
        <taxon>Thermotogati</taxon>
        <taxon>Deinococcota</taxon>
        <taxon>Deinococci</taxon>
        <taxon>Deinococcales</taxon>
        <taxon>Deinococcaceae</taxon>
        <taxon>Deinococcus</taxon>
    </lineage>
</organism>
<evidence type="ECO:0000313" key="2">
    <source>
        <dbReference type="Proteomes" id="UP001232163"/>
    </source>
</evidence>
<dbReference type="RefSeq" id="WP_307467439.1">
    <property type="nucleotide sequence ID" value="NZ_JAURUR010000011.1"/>
</dbReference>
<accession>A0ABT9MFV2</accession>
<dbReference type="EMBL" id="JAURUR010000011">
    <property type="protein sequence ID" value="MDP9765426.1"/>
    <property type="molecule type" value="Genomic_DNA"/>
</dbReference>
<reference evidence="1 2" key="1">
    <citation type="submission" date="2023-07" db="EMBL/GenBank/DDBJ databases">
        <title>Genomic Encyclopedia of Type Strains, Phase IV (KMG-IV): sequencing the most valuable type-strain genomes for metagenomic binning, comparative biology and taxonomic classification.</title>
        <authorList>
            <person name="Goeker M."/>
        </authorList>
    </citation>
    <scope>NUCLEOTIDE SEQUENCE [LARGE SCALE GENOMIC DNA]</scope>
    <source>
        <strain evidence="1 2">NIO-1023</strain>
    </source>
</reference>
<keyword evidence="2" id="KW-1185">Reference proteome</keyword>
<dbReference type="Proteomes" id="UP001232163">
    <property type="component" value="Unassembled WGS sequence"/>
</dbReference>
<name>A0ABT9MFV2_9DEIO</name>
<comment type="caution">
    <text evidence="1">The sequence shown here is derived from an EMBL/GenBank/DDBJ whole genome shotgun (WGS) entry which is preliminary data.</text>
</comment>